<feature type="compositionally biased region" description="Basic and acidic residues" evidence="1">
    <location>
        <begin position="252"/>
        <end position="264"/>
    </location>
</feature>
<organism evidence="2 3">
    <name type="scientific">Protea cynaroides</name>
    <dbReference type="NCBI Taxonomy" id="273540"/>
    <lineage>
        <taxon>Eukaryota</taxon>
        <taxon>Viridiplantae</taxon>
        <taxon>Streptophyta</taxon>
        <taxon>Embryophyta</taxon>
        <taxon>Tracheophyta</taxon>
        <taxon>Spermatophyta</taxon>
        <taxon>Magnoliopsida</taxon>
        <taxon>Proteales</taxon>
        <taxon>Proteaceae</taxon>
        <taxon>Protea</taxon>
    </lineage>
</organism>
<name>A0A9Q0GTQ7_9MAGN</name>
<proteinExistence type="predicted"/>
<evidence type="ECO:0000313" key="3">
    <source>
        <dbReference type="Proteomes" id="UP001141806"/>
    </source>
</evidence>
<dbReference type="PANTHER" id="PTHR28674:SF1">
    <property type="entry name" value="NOP PROTEIN CHAPERONE 1"/>
    <property type="match status" value="1"/>
</dbReference>
<dbReference type="InterPro" id="IPR027921">
    <property type="entry name" value="NOPCHAP1"/>
</dbReference>
<dbReference type="AlphaFoldDB" id="A0A9Q0GTQ7"/>
<evidence type="ECO:0000313" key="2">
    <source>
        <dbReference type="EMBL" id="KAJ4953429.1"/>
    </source>
</evidence>
<comment type="caution">
    <text evidence="2">The sequence shown here is derived from an EMBL/GenBank/DDBJ whole genome shotgun (WGS) entry which is preliminary data.</text>
</comment>
<evidence type="ECO:0000256" key="1">
    <source>
        <dbReference type="SAM" id="MobiDB-lite"/>
    </source>
</evidence>
<dbReference type="Proteomes" id="UP001141806">
    <property type="component" value="Unassembled WGS sequence"/>
</dbReference>
<feature type="compositionally biased region" description="Polar residues" evidence="1">
    <location>
        <begin position="16"/>
        <end position="38"/>
    </location>
</feature>
<feature type="region of interest" description="Disordered" evidence="1">
    <location>
        <begin position="228"/>
        <end position="283"/>
    </location>
</feature>
<gene>
    <name evidence="2" type="ORF">NE237_030261</name>
</gene>
<keyword evidence="3" id="KW-1185">Reference proteome</keyword>
<dbReference type="OrthoDB" id="1112980at2759"/>
<dbReference type="GO" id="GO:0062064">
    <property type="term" value="F:box C/D methylation guide snoRNP complex binding"/>
    <property type="evidence" value="ECO:0007669"/>
    <property type="project" value="TreeGrafter"/>
</dbReference>
<sequence length="283" mass="30897">MSFPRFQPLLNRVDTESVTSKRGTSTNPETGPCSSASILNREEDKAAAAETQLIRDSSPVSQQLATPTGEKISIHLSRLVPPSNERFYRPSSFRNISMGQTSKDLLSLEREKSSTCPDSILHVCKKDSVSKTPKPSQTNEKLATTTIPLSEVLGKVKTFLGDMEEANKRLQFDAQKKSCDDYDIEVLTGNETEYIEMDLLLGVADLHTSEAVAAAESAMAGLQPACTLGTGSNGSYSKSSDDDSDSDDDDDKTCSPDKNRKVDPDNSLDNDQPKKRPKITELQ</sequence>
<dbReference type="PANTHER" id="PTHR28674">
    <property type="entry name" value="SIMILAR TO DNA SEGMENT, CHR 10, WAYNE STATE UNIVERSITY 102,-EXPRESSED"/>
    <property type="match status" value="1"/>
</dbReference>
<feature type="compositionally biased region" description="Polar residues" evidence="1">
    <location>
        <begin position="54"/>
        <end position="66"/>
    </location>
</feature>
<dbReference type="EMBL" id="JAMYWD010000012">
    <property type="protein sequence ID" value="KAJ4953429.1"/>
    <property type="molecule type" value="Genomic_DNA"/>
</dbReference>
<dbReference type="GO" id="GO:0000492">
    <property type="term" value="P:box C/D snoRNP assembly"/>
    <property type="evidence" value="ECO:0007669"/>
    <property type="project" value="InterPro"/>
</dbReference>
<dbReference type="Pfam" id="PF15370">
    <property type="entry name" value="NOPCHAP1"/>
    <property type="match status" value="1"/>
</dbReference>
<feature type="region of interest" description="Disordered" evidence="1">
    <location>
        <begin position="1"/>
        <end position="69"/>
    </location>
</feature>
<reference evidence="2" key="1">
    <citation type="journal article" date="2023" name="Plant J.">
        <title>The genome of the king protea, Protea cynaroides.</title>
        <authorList>
            <person name="Chang J."/>
            <person name="Duong T.A."/>
            <person name="Schoeman C."/>
            <person name="Ma X."/>
            <person name="Roodt D."/>
            <person name="Barker N."/>
            <person name="Li Z."/>
            <person name="Van de Peer Y."/>
            <person name="Mizrachi E."/>
        </authorList>
    </citation>
    <scope>NUCLEOTIDE SEQUENCE</scope>
    <source>
        <tissue evidence="2">Young leaves</tissue>
    </source>
</reference>
<accession>A0A9Q0GTQ7</accession>
<feature type="compositionally biased region" description="Acidic residues" evidence="1">
    <location>
        <begin position="242"/>
        <end position="251"/>
    </location>
</feature>
<protein>
    <submittedName>
        <fullName evidence="2">Uncharacterized protein</fullName>
    </submittedName>
</protein>